<keyword evidence="9" id="KW-1185">Reference proteome</keyword>
<protein>
    <submittedName>
        <fullName evidence="8">Putative membrane protein</fullName>
    </submittedName>
</protein>
<comment type="subcellular location">
    <subcellularLocation>
        <location evidence="1">Cell membrane</location>
        <topology evidence="1">Multi-pass membrane protein</topology>
    </subcellularLocation>
</comment>
<feature type="transmembrane region" description="Helical" evidence="7">
    <location>
        <begin position="6"/>
        <end position="26"/>
    </location>
</feature>
<proteinExistence type="inferred from homology"/>
<dbReference type="PANTHER" id="PTHR40043">
    <property type="entry name" value="UPF0719 INNER MEMBRANE PROTEIN YJFL"/>
    <property type="match status" value="1"/>
</dbReference>
<evidence type="ECO:0000256" key="1">
    <source>
        <dbReference type="ARBA" id="ARBA00004651"/>
    </source>
</evidence>
<evidence type="ECO:0000313" key="9">
    <source>
        <dbReference type="Proteomes" id="UP000192761"/>
    </source>
</evidence>
<gene>
    <name evidence="8" type="ORF">SAMN02745857_02488</name>
</gene>
<keyword evidence="5 7" id="KW-1133">Transmembrane helix</keyword>
<dbReference type="Pfam" id="PF03994">
    <property type="entry name" value="DUF350"/>
    <property type="match status" value="1"/>
</dbReference>
<evidence type="ECO:0000313" key="8">
    <source>
        <dbReference type="EMBL" id="SMC26462.1"/>
    </source>
</evidence>
<dbReference type="EMBL" id="FWXD01000014">
    <property type="protein sequence ID" value="SMC26462.1"/>
    <property type="molecule type" value="Genomic_DNA"/>
</dbReference>
<feature type="transmembrane region" description="Helical" evidence="7">
    <location>
        <begin position="107"/>
        <end position="126"/>
    </location>
</feature>
<evidence type="ECO:0000256" key="6">
    <source>
        <dbReference type="ARBA" id="ARBA00023136"/>
    </source>
</evidence>
<keyword evidence="4 7" id="KW-0812">Transmembrane</keyword>
<keyword evidence="6 7" id="KW-0472">Membrane</keyword>
<keyword evidence="3" id="KW-1003">Cell membrane</keyword>
<organism evidence="8 9">
    <name type="scientific">Andreprevotia lacus DSM 23236</name>
    <dbReference type="NCBI Taxonomy" id="1121001"/>
    <lineage>
        <taxon>Bacteria</taxon>
        <taxon>Pseudomonadati</taxon>
        <taxon>Pseudomonadota</taxon>
        <taxon>Betaproteobacteria</taxon>
        <taxon>Neisseriales</taxon>
        <taxon>Chitinibacteraceae</taxon>
        <taxon>Andreprevotia</taxon>
    </lineage>
</organism>
<accession>A0A1W1XRI3</accession>
<dbReference type="RefSeq" id="WP_084091131.1">
    <property type="nucleotide sequence ID" value="NZ_FWXD01000014.1"/>
</dbReference>
<evidence type="ECO:0000256" key="2">
    <source>
        <dbReference type="ARBA" id="ARBA00005779"/>
    </source>
</evidence>
<feature type="transmembrane region" description="Helical" evidence="7">
    <location>
        <begin position="46"/>
        <end position="67"/>
    </location>
</feature>
<evidence type="ECO:0000256" key="5">
    <source>
        <dbReference type="ARBA" id="ARBA00022989"/>
    </source>
</evidence>
<sequence length="129" mass="13595">MLQQLYAYLIYLMTIFALLAVFAVVYCKVTPIDELGLIRQGKVAAALSFGGALLGFTLTLAATAIYHASYLPFLAWAGGAMVVQLLAYLVLSHVIRGMNEALEQNNVAMGALIGTVALVVGIANAACLS</sequence>
<dbReference type="GO" id="GO:0005886">
    <property type="term" value="C:plasma membrane"/>
    <property type="evidence" value="ECO:0007669"/>
    <property type="project" value="UniProtKB-SubCell"/>
</dbReference>
<reference evidence="8 9" key="1">
    <citation type="submission" date="2017-04" db="EMBL/GenBank/DDBJ databases">
        <authorList>
            <person name="Afonso C.L."/>
            <person name="Miller P.J."/>
            <person name="Scott M.A."/>
            <person name="Spackman E."/>
            <person name="Goraichik I."/>
            <person name="Dimitrov K.M."/>
            <person name="Suarez D.L."/>
            <person name="Swayne D.E."/>
        </authorList>
    </citation>
    <scope>NUCLEOTIDE SEQUENCE [LARGE SCALE GENOMIC DNA]</scope>
    <source>
        <strain evidence="8 9">DSM 23236</strain>
    </source>
</reference>
<feature type="transmembrane region" description="Helical" evidence="7">
    <location>
        <begin position="73"/>
        <end position="95"/>
    </location>
</feature>
<dbReference type="Proteomes" id="UP000192761">
    <property type="component" value="Unassembled WGS sequence"/>
</dbReference>
<dbReference type="PANTHER" id="PTHR40043:SF1">
    <property type="entry name" value="UPF0719 INNER MEMBRANE PROTEIN YJFL"/>
    <property type="match status" value="1"/>
</dbReference>
<name>A0A1W1XRI3_9NEIS</name>
<dbReference type="STRING" id="1121001.SAMN02745857_02488"/>
<evidence type="ECO:0000256" key="4">
    <source>
        <dbReference type="ARBA" id="ARBA00022692"/>
    </source>
</evidence>
<dbReference type="OrthoDB" id="8565764at2"/>
<dbReference type="AlphaFoldDB" id="A0A1W1XRI3"/>
<evidence type="ECO:0000256" key="7">
    <source>
        <dbReference type="SAM" id="Phobius"/>
    </source>
</evidence>
<dbReference type="InterPro" id="IPR007140">
    <property type="entry name" value="DUF350"/>
</dbReference>
<comment type="similarity">
    <text evidence="2">Belongs to the UPF0719 family.</text>
</comment>
<evidence type="ECO:0000256" key="3">
    <source>
        <dbReference type="ARBA" id="ARBA00022475"/>
    </source>
</evidence>